<evidence type="ECO:0000256" key="3">
    <source>
        <dbReference type="SAM" id="SignalP"/>
    </source>
</evidence>
<sequence>MAEVLGLMASIVALIQLTEVVTKTAQKHVNTVKGAHSVLVPVLGKLRSLGSILGALKAQLEVKIADFGESLSLQHLREPITICEDALISTKARLDNLKVIGGYVVGSILDKQTTLQVKRLEDLIPILHLALDVDNLVSTQAIEYHMQSLRLDGAKQMQSLHQDVQALHKDAMQWKLEVRELKNASSATQLRERILHWLAPSDQESNYRFACQRQQPGTGEWLLENKHFLDWDAGRNSCLWLHAMAGAGKTILASTVIRHLIARHTPASVAYFFFDFKDVVKQDVVSLLSSLLAQCCRTADPLPSALLSLFQRHSARDPDRPTSPTAWELVQVLMDVISAREDLFLVVDALDECRQRPLLLEVLETIANVFDNPSSRCRILYTSRVEVDIQRVFTKLRVIPLPVQNQHVDHDVALYVRAILETDDRLRAYRPEIKGLIVDTLTQGAKGMFRWVQCQVDHIRTLRTAKDIKLALQQLPPDLDQTYDNMLLSVRPADQGYLRRALQLLVFSARPLTLDEAAEAVIVEPGIEEIDKDARLQRPEDLLEIGKSLFVQEAITDCKPRLLELSHYSVKEYLLSERARQGPAAAFAIDEVQAELANVTCCLTYLGLNVFEDLWKDFDAKTWVQDDTQDSGVEEDFLTWQQYERLELYPFLDYAAKACFSHCRFEAVQKAVAPLVRKTLAGETSGKFRNMTYTCIFKPNESWQTLYMRVFRYSLISVAARYGLTIIVQDLLDHGIPADYLPLIPSWVEQYPEGQTALYRAADFRHSILCRILVEAGANVNGEHEYDCPLSAAGRGGNPAVVKILLDAGADVNKGANSIAETLLAIWWKYTEGDARWKDILDIFRDAGAKWLTIGLLAAFSRSMVPLINRVVELLGDEAGLPRGSLTLHNPFHQAVEDIEINTLNALQWLVQDNNGADGLKGCIEYLICAIYDSQPHLFKCNPKFSPPKYNTEEILAENLIRTYFQPIRTVDPESGWDAVEENSILTVRWDNVSSLSPTARQRMPFTMITSAEAEGLIVCGDILRAFIRDRWVHQYAHFFE</sequence>
<protein>
    <recommendedName>
        <fullName evidence="4">Nephrocystin 3-like N-terminal domain-containing protein</fullName>
    </recommendedName>
</protein>
<evidence type="ECO:0000313" key="5">
    <source>
        <dbReference type="EMBL" id="KAL2048384.1"/>
    </source>
</evidence>
<dbReference type="PROSITE" id="PS50088">
    <property type="entry name" value="ANK_REPEAT"/>
    <property type="match status" value="2"/>
</dbReference>
<proteinExistence type="predicted"/>
<dbReference type="Gene3D" id="1.25.40.20">
    <property type="entry name" value="Ankyrin repeat-containing domain"/>
    <property type="match status" value="1"/>
</dbReference>
<accession>A0ABR4AS88</accession>
<keyword evidence="1" id="KW-0677">Repeat</keyword>
<dbReference type="Pfam" id="PF12796">
    <property type="entry name" value="Ank_2"/>
    <property type="match status" value="1"/>
</dbReference>
<dbReference type="PROSITE" id="PS50297">
    <property type="entry name" value="ANK_REP_REGION"/>
    <property type="match status" value="2"/>
</dbReference>
<dbReference type="InterPro" id="IPR027417">
    <property type="entry name" value="P-loop_NTPase"/>
</dbReference>
<feature type="chain" id="PRO_5047325918" description="Nephrocystin 3-like N-terminal domain-containing protein" evidence="3">
    <location>
        <begin position="23"/>
        <end position="1041"/>
    </location>
</feature>
<keyword evidence="2" id="KW-0040">ANK repeat</keyword>
<feature type="repeat" description="ANK" evidence="2">
    <location>
        <begin position="785"/>
        <end position="817"/>
    </location>
</feature>
<dbReference type="Gene3D" id="3.40.50.300">
    <property type="entry name" value="P-loop containing nucleotide triphosphate hydrolases"/>
    <property type="match status" value="1"/>
</dbReference>
<dbReference type="SUPFAM" id="SSF48403">
    <property type="entry name" value="Ankyrin repeat"/>
    <property type="match status" value="1"/>
</dbReference>
<dbReference type="InterPro" id="IPR036770">
    <property type="entry name" value="Ankyrin_rpt-contain_sf"/>
</dbReference>
<feature type="signal peptide" evidence="3">
    <location>
        <begin position="1"/>
        <end position="22"/>
    </location>
</feature>
<evidence type="ECO:0000256" key="1">
    <source>
        <dbReference type="ARBA" id="ARBA00022737"/>
    </source>
</evidence>
<reference evidence="5 6" key="1">
    <citation type="submission" date="2024-09" db="EMBL/GenBank/DDBJ databases">
        <title>Rethinking Asexuality: The Enigmatic Case of Functional Sexual Genes in Lepraria (Stereocaulaceae).</title>
        <authorList>
            <person name="Doellman M."/>
            <person name="Sun Y."/>
            <person name="Barcenas-Pena A."/>
            <person name="Lumbsch H.T."/>
            <person name="Grewe F."/>
        </authorList>
    </citation>
    <scope>NUCLEOTIDE SEQUENCE [LARGE SCALE GENOMIC DNA]</scope>
    <source>
        <strain evidence="5 6">Mercado 3170</strain>
    </source>
</reference>
<dbReference type="SMART" id="SM00248">
    <property type="entry name" value="ANK"/>
    <property type="match status" value="3"/>
</dbReference>
<evidence type="ECO:0000256" key="2">
    <source>
        <dbReference type="PROSITE-ProRule" id="PRU00023"/>
    </source>
</evidence>
<feature type="repeat" description="ANK" evidence="2">
    <location>
        <begin position="753"/>
        <end position="785"/>
    </location>
</feature>
<dbReference type="InterPro" id="IPR002110">
    <property type="entry name" value="Ankyrin_rpt"/>
</dbReference>
<dbReference type="InterPro" id="IPR056884">
    <property type="entry name" value="NPHP3-like_N"/>
</dbReference>
<dbReference type="Pfam" id="PF24883">
    <property type="entry name" value="NPHP3_N"/>
    <property type="match status" value="1"/>
</dbReference>
<dbReference type="EMBL" id="JBEFKJ010000001">
    <property type="protein sequence ID" value="KAL2048384.1"/>
    <property type="molecule type" value="Genomic_DNA"/>
</dbReference>
<dbReference type="SUPFAM" id="SSF52540">
    <property type="entry name" value="P-loop containing nucleoside triphosphate hydrolases"/>
    <property type="match status" value="1"/>
</dbReference>
<organism evidence="5 6">
    <name type="scientific">Stereocaulon virgatum</name>
    <dbReference type="NCBI Taxonomy" id="373712"/>
    <lineage>
        <taxon>Eukaryota</taxon>
        <taxon>Fungi</taxon>
        <taxon>Dikarya</taxon>
        <taxon>Ascomycota</taxon>
        <taxon>Pezizomycotina</taxon>
        <taxon>Lecanoromycetes</taxon>
        <taxon>OSLEUM clade</taxon>
        <taxon>Lecanoromycetidae</taxon>
        <taxon>Lecanorales</taxon>
        <taxon>Lecanorineae</taxon>
        <taxon>Stereocaulaceae</taxon>
        <taxon>Stereocaulon</taxon>
    </lineage>
</organism>
<keyword evidence="6" id="KW-1185">Reference proteome</keyword>
<name>A0ABR4AS88_9LECA</name>
<keyword evidence="3" id="KW-0732">Signal</keyword>
<comment type="caution">
    <text evidence="5">The sequence shown here is derived from an EMBL/GenBank/DDBJ whole genome shotgun (WGS) entry which is preliminary data.</text>
</comment>
<dbReference type="Proteomes" id="UP001590950">
    <property type="component" value="Unassembled WGS sequence"/>
</dbReference>
<gene>
    <name evidence="5" type="ORF">N7G274_000295</name>
</gene>
<evidence type="ECO:0000259" key="4">
    <source>
        <dbReference type="Pfam" id="PF24883"/>
    </source>
</evidence>
<evidence type="ECO:0000313" key="6">
    <source>
        <dbReference type="Proteomes" id="UP001590950"/>
    </source>
</evidence>
<feature type="domain" description="Nephrocystin 3-like N-terminal" evidence="4">
    <location>
        <begin position="217"/>
        <end position="384"/>
    </location>
</feature>
<dbReference type="PANTHER" id="PTHR10039">
    <property type="entry name" value="AMELOGENIN"/>
    <property type="match status" value="1"/>
</dbReference>
<dbReference type="PANTHER" id="PTHR10039:SF16">
    <property type="entry name" value="GPI INOSITOL-DEACYLASE"/>
    <property type="match status" value="1"/>
</dbReference>